<dbReference type="PANTHER" id="PTHR42697">
    <property type="entry name" value="ENDONUCLEASE 8"/>
    <property type="match status" value="1"/>
</dbReference>
<dbReference type="EC" id="4.2.99.18" evidence="2"/>
<comment type="similarity">
    <text evidence="1">Belongs to the FPG family.</text>
</comment>
<dbReference type="GO" id="GO:0000703">
    <property type="term" value="F:oxidized pyrimidine nucleobase lesion DNA N-glycosylase activity"/>
    <property type="evidence" value="ECO:0007669"/>
    <property type="project" value="TreeGrafter"/>
</dbReference>
<evidence type="ECO:0000313" key="18">
    <source>
        <dbReference type="Proteomes" id="UP000315389"/>
    </source>
</evidence>
<dbReference type="RefSeq" id="WP_142122254.1">
    <property type="nucleotide sequence ID" value="NZ_BAAASV010000002.1"/>
</dbReference>
<dbReference type="GO" id="GO:0008270">
    <property type="term" value="F:zinc ion binding"/>
    <property type="evidence" value="ECO:0007669"/>
    <property type="project" value="UniProtKB-KW"/>
</dbReference>
<keyword evidence="10" id="KW-0456">Lyase</keyword>
<evidence type="ECO:0000259" key="16">
    <source>
        <dbReference type="PROSITE" id="PS51068"/>
    </source>
</evidence>
<dbReference type="SMART" id="SM00898">
    <property type="entry name" value="Fapy_DNA_glyco"/>
    <property type="match status" value="1"/>
</dbReference>
<evidence type="ECO:0000256" key="12">
    <source>
        <dbReference type="ARBA" id="ARBA00023295"/>
    </source>
</evidence>
<dbReference type="InterPro" id="IPR035937">
    <property type="entry name" value="FPG_N"/>
</dbReference>
<feature type="domain" description="FPG-type" evidence="15">
    <location>
        <begin position="221"/>
        <end position="259"/>
    </location>
</feature>
<evidence type="ECO:0000256" key="13">
    <source>
        <dbReference type="ARBA" id="ARBA00044632"/>
    </source>
</evidence>
<dbReference type="AlphaFoldDB" id="A0A542ZA56"/>
<evidence type="ECO:0000256" key="3">
    <source>
        <dbReference type="ARBA" id="ARBA00022723"/>
    </source>
</evidence>
<keyword evidence="4" id="KW-0227">DNA damage</keyword>
<evidence type="ECO:0000259" key="15">
    <source>
        <dbReference type="PROSITE" id="PS51066"/>
    </source>
</evidence>
<dbReference type="PROSITE" id="PS01242">
    <property type="entry name" value="ZF_FPG_1"/>
    <property type="match status" value="1"/>
</dbReference>
<dbReference type="PANTHER" id="PTHR42697:SF1">
    <property type="entry name" value="ENDONUCLEASE 8"/>
    <property type="match status" value="1"/>
</dbReference>
<keyword evidence="11" id="KW-0511">Multifunctional enzyme</keyword>
<dbReference type="Proteomes" id="UP000315389">
    <property type="component" value="Unassembled WGS sequence"/>
</dbReference>
<dbReference type="InterPro" id="IPR000214">
    <property type="entry name" value="Znf_DNA_glyclase/AP_lyase"/>
</dbReference>
<keyword evidence="3" id="KW-0479">Metal-binding</keyword>
<dbReference type="InterPro" id="IPR012319">
    <property type="entry name" value="FPG_cat"/>
</dbReference>
<evidence type="ECO:0000256" key="2">
    <source>
        <dbReference type="ARBA" id="ARBA00012720"/>
    </source>
</evidence>
<comment type="caution">
    <text evidence="17">The sequence shown here is derived from an EMBL/GenBank/DDBJ whole genome shotgun (WGS) entry which is preliminary data.</text>
</comment>
<dbReference type="OrthoDB" id="9800855at2"/>
<evidence type="ECO:0000256" key="14">
    <source>
        <dbReference type="PROSITE-ProRule" id="PRU00391"/>
    </source>
</evidence>
<dbReference type="PROSITE" id="PS51066">
    <property type="entry name" value="ZF_FPG_2"/>
    <property type="match status" value="1"/>
</dbReference>
<keyword evidence="9" id="KW-0234">DNA repair</keyword>
<feature type="domain" description="Formamidopyrimidine-DNA glycosylase catalytic" evidence="16">
    <location>
        <begin position="2"/>
        <end position="91"/>
    </location>
</feature>
<accession>A0A542ZA56</accession>
<evidence type="ECO:0000256" key="11">
    <source>
        <dbReference type="ARBA" id="ARBA00023268"/>
    </source>
</evidence>
<keyword evidence="6" id="KW-0378">Hydrolase</keyword>
<evidence type="ECO:0000256" key="1">
    <source>
        <dbReference type="ARBA" id="ARBA00009409"/>
    </source>
</evidence>
<dbReference type="Gene3D" id="1.10.8.50">
    <property type="match status" value="1"/>
</dbReference>
<evidence type="ECO:0000256" key="9">
    <source>
        <dbReference type="ARBA" id="ARBA00023204"/>
    </source>
</evidence>
<evidence type="ECO:0000256" key="6">
    <source>
        <dbReference type="ARBA" id="ARBA00022801"/>
    </source>
</evidence>
<keyword evidence="12" id="KW-0326">Glycosidase</keyword>
<keyword evidence="7" id="KW-0862">Zinc</keyword>
<dbReference type="SUPFAM" id="SSF57716">
    <property type="entry name" value="Glucocorticoid receptor-like (DNA-binding domain)"/>
    <property type="match status" value="1"/>
</dbReference>
<dbReference type="SUPFAM" id="SSF46946">
    <property type="entry name" value="S13-like H2TH domain"/>
    <property type="match status" value="1"/>
</dbReference>
<dbReference type="EMBL" id="VFOS01000005">
    <property type="protein sequence ID" value="TQL57228.1"/>
    <property type="molecule type" value="Genomic_DNA"/>
</dbReference>
<keyword evidence="5 14" id="KW-0863">Zinc-finger</keyword>
<dbReference type="InterPro" id="IPR015886">
    <property type="entry name" value="H2TH_FPG"/>
</dbReference>
<evidence type="ECO:0000313" key="17">
    <source>
        <dbReference type="EMBL" id="TQL57228.1"/>
    </source>
</evidence>
<dbReference type="InterPro" id="IPR015887">
    <property type="entry name" value="DNA_glyclase_Znf_dom_DNA_BS"/>
</dbReference>
<dbReference type="PROSITE" id="PS51068">
    <property type="entry name" value="FPG_CAT"/>
    <property type="match status" value="1"/>
</dbReference>
<keyword evidence="17" id="KW-0540">Nuclease</keyword>
<dbReference type="Pfam" id="PF01149">
    <property type="entry name" value="Fapy_DNA_glyco"/>
    <property type="match status" value="1"/>
</dbReference>
<dbReference type="SUPFAM" id="SSF81624">
    <property type="entry name" value="N-terminal domain of MutM-like DNA repair proteins"/>
    <property type="match status" value="1"/>
</dbReference>
<dbReference type="GO" id="GO:0006284">
    <property type="term" value="P:base-excision repair"/>
    <property type="evidence" value="ECO:0007669"/>
    <property type="project" value="InterPro"/>
</dbReference>
<keyword evidence="17" id="KW-0255">Endonuclease</keyword>
<evidence type="ECO:0000256" key="7">
    <source>
        <dbReference type="ARBA" id="ARBA00022833"/>
    </source>
</evidence>
<evidence type="ECO:0000256" key="4">
    <source>
        <dbReference type="ARBA" id="ARBA00022763"/>
    </source>
</evidence>
<proteinExistence type="inferred from homology"/>
<name>A0A542ZA56_RARFA</name>
<dbReference type="InterPro" id="IPR010979">
    <property type="entry name" value="Ribosomal_uS13-like_H2TH"/>
</dbReference>
<evidence type="ECO:0000256" key="5">
    <source>
        <dbReference type="ARBA" id="ARBA00022771"/>
    </source>
</evidence>
<dbReference type="SMART" id="SM01232">
    <property type="entry name" value="H2TH"/>
    <property type="match status" value="1"/>
</dbReference>
<keyword evidence="18" id="KW-1185">Reference proteome</keyword>
<sequence length="264" mass="29063">MPEGDVLARVADRLGRALTGRALTLAELRWPGVEPAMLRGSTVAEVASYGKHLLHRTDEGGTLHTHLRMDGSWRIERSGTRQAENLARRPATRAILGNEQWTTAGLDLGMLDIIRTRDERLILARLGPDLLAADFADIGLTQVLQRATERSSSPICEVLLDQRVAAGIGTIYAAESLFERRMWPWTATGELASGELAAIYLTARKLMQRVVTGGFNARVNHVHARKGLPCHRCGTPIARGTANPAPYERPIFYCPRCQSARPIE</sequence>
<keyword evidence="8" id="KW-0238">DNA-binding</keyword>
<dbReference type="Pfam" id="PF06831">
    <property type="entry name" value="H2TH"/>
    <property type="match status" value="1"/>
</dbReference>
<gene>
    <name evidence="17" type="ORF">FB461_2349</name>
</gene>
<evidence type="ECO:0000256" key="10">
    <source>
        <dbReference type="ARBA" id="ARBA00023239"/>
    </source>
</evidence>
<organism evidence="17 18">
    <name type="scientific">Rarobacter faecitabidus</name>
    <dbReference type="NCBI Taxonomy" id="13243"/>
    <lineage>
        <taxon>Bacteria</taxon>
        <taxon>Bacillati</taxon>
        <taxon>Actinomycetota</taxon>
        <taxon>Actinomycetes</taxon>
        <taxon>Micrococcales</taxon>
        <taxon>Rarobacteraceae</taxon>
        <taxon>Rarobacter</taxon>
    </lineage>
</organism>
<dbReference type="Gene3D" id="3.20.190.10">
    <property type="entry name" value="MutM-like, N-terminal"/>
    <property type="match status" value="1"/>
</dbReference>
<evidence type="ECO:0000256" key="8">
    <source>
        <dbReference type="ARBA" id="ARBA00023125"/>
    </source>
</evidence>
<protein>
    <recommendedName>
        <fullName evidence="2">DNA-(apurinic or apyrimidinic site) lyase</fullName>
        <ecNumber evidence="2">4.2.99.18</ecNumber>
    </recommendedName>
</protein>
<dbReference type="CDD" id="cd08971">
    <property type="entry name" value="AcNei2_N"/>
    <property type="match status" value="1"/>
</dbReference>
<comment type="catalytic activity">
    <reaction evidence="13">
        <text>2'-deoxyribonucleotide-(2'-deoxyribose 5'-phosphate)-2'-deoxyribonucleotide-DNA = a 3'-end 2'-deoxyribonucleotide-(2,3-dehydro-2,3-deoxyribose 5'-phosphate)-DNA + a 5'-end 5'-phospho-2'-deoxyribonucleoside-DNA + H(+)</text>
        <dbReference type="Rhea" id="RHEA:66592"/>
        <dbReference type="Rhea" id="RHEA-COMP:13180"/>
        <dbReference type="Rhea" id="RHEA-COMP:16897"/>
        <dbReference type="Rhea" id="RHEA-COMP:17067"/>
        <dbReference type="ChEBI" id="CHEBI:15378"/>
        <dbReference type="ChEBI" id="CHEBI:136412"/>
        <dbReference type="ChEBI" id="CHEBI:157695"/>
        <dbReference type="ChEBI" id="CHEBI:167181"/>
        <dbReference type="EC" id="4.2.99.18"/>
    </reaction>
</comment>
<dbReference type="InterPro" id="IPR044090">
    <property type="entry name" value="Nei2_N"/>
</dbReference>
<dbReference type="GO" id="GO:0140078">
    <property type="term" value="F:class I DNA-(apurinic or apyrimidinic site) endonuclease activity"/>
    <property type="evidence" value="ECO:0007669"/>
    <property type="project" value="UniProtKB-EC"/>
</dbReference>
<reference evidence="17 18" key="1">
    <citation type="submission" date="2019-06" db="EMBL/GenBank/DDBJ databases">
        <title>Sequencing the genomes of 1000 actinobacteria strains.</title>
        <authorList>
            <person name="Klenk H.-P."/>
        </authorList>
    </citation>
    <scope>NUCLEOTIDE SEQUENCE [LARGE SCALE GENOMIC DNA]</scope>
    <source>
        <strain evidence="17 18">DSM 4813</strain>
    </source>
</reference>
<dbReference type="GO" id="GO:0003684">
    <property type="term" value="F:damaged DNA binding"/>
    <property type="evidence" value="ECO:0007669"/>
    <property type="project" value="InterPro"/>
</dbReference>